<name>A0A371RLY9_9PROT</name>
<protein>
    <recommendedName>
        <fullName evidence="12">Riboflavin biosynthesis protein RibD</fullName>
    </recommendedName>
    <domain>
        <recommendedName>
            <fullName evidence="12">Diaminohydroxyphosphoribosylaminopyrimidine deaminase</fullName>
            <shortName evidence="12">DRAP deaminase</shortName>
            <ecNumber evidence="12">3.5.4.26</ecNumber>
        </recommendedName>
        <alternativeName>
            <fullName evidence="12">Riboflavin-specific deaminase</fullName>
        </alternativeName>
    </domain>
    <domain>
        <recommendedName>
            <fullName evidence="12">5-amino-6-(5-phosphoribosylamino)uracil reductase</fullName>
            <ecNumber evidence="12">1.1.1.193</ecNumber>
        </recommendedName>
        <alternativeName>
            <fullName evidence="12">HTP reductase</fullName>
        </alternativeName>
    </domain>
</protein>
<feature type="binding site" evidence="14">
    <location>
        <position position="146"/>
    </location>
    <ligand>
        <name>NADP(+)</name>
        <dbReference type="ChEBI" id="CHEBI:58349"/>
    </ligand>
</feature>
<feature type="binding site" evidence="14">
    <location>
        <position position="160"/>
    </location>
    <ligand>
        <name>substrate</name>
    </ligand>
</feature>
<dbReference type="OrthoDB" id="9800865at2"/>
<dbReference type="GO" id="GO:0050661">
    <property type="term" value="F:NADP binding"/>
    <property type="evidence" value="ECO:0007669"/>
    <property type="project" value="InterPro"/>
</dbReference>
<evidence type="ECO:0000256" key="10">
    <source>
        <dbReference type="ARBA" id="ARBA00023002"/>
    </source>
</evidence>
<dbReference type="FunCoup" id="A0A371RLY9">
    <property type="interactions" value="478"/>
</dbReference>
<feature type="active site" description="Proton donor" evidence="13">
    <location>
        <position position="46"/>
    </location>
</feature>
<feature type="binding site" evidence="14">
    <location>
        <position position="188"/>
    </location>
    <ligand>
        <name>NADP(+)</name>
        <dbReference type="ChEBI" id="CHEBI:58349"/>
    </ligand>
</feature>
<comment type="pathway">
    <text evidence="3 12">Cofactor biosynthesis; riboflavin biosynthesis; 5-amino-6-(D-ribitylamino)uracil from GTP: step 3/4.</text>
</comment>
<dbReference type="CDD" id="cd01284">
    <property type="entry name" value="Riboflavin_deaminase-reductase"/>
    <property type="match status" value="1"/>
</dbReference>
<evidence type="ECO:0000256" key="9">
    <source>
        <dbReference type="ARBA" id="ARBA00022857"/>
    </source>
</evidence>
<dbReference type="NCBIfam" id="TIGR00326">
    <property type="entry name" value="eubact_ribD"/>
    <property type="match status" value="1"/>
</dbReference>
<organism evidence="17 18">
    <name type="scientific">Parvularcula marina</name>
    <dbReference type="NCBI Taxonomy" id="2292771"/>
    <lineage>
        <taxon>Bacteria</taxon>
        <taxon>Pseudomonadati</taxon>
        <taxon>Pseudomonadota</taxon>
        <taxon>Alphaproteobacteria</taxon>
        <taxon>Parvularculales</taxon>
        <taxon>Parvularculaceae</taxon>
        <taxon>Parvularcula</taxon>
    </lineage>
</organism>
<dbReference type="PROSITE" id="PS00903">
    <property type="entry name" value="CYT_DCMP_DEAMINASES_1"/>
    <property type="match status" value="1"/>
</dbReference>
<feature type="binding site" evidence="14">
    <location>
        <begin position="287"/>
        <end position="293"/>
    </location>
    <ligand>
        <name>NADP(+)</name>
        <dbReference type="ChEBI" id="CHEBI:58349"/>
    </ligand>
</feature>
<comment type="catalytic activity">
    <reaction evidence="12">
        <text>5-amino-6-(5-phospho-D-ribitylamino)uracil + NADP(+) = 5-amino-6-(5-phospho-D-ribosylamino)uracil + NADPH + H(+)</text>
        <dbReference type="Rhea" id="RHEA:17845"/>
        <dbReference type="ChEBI" id="CHEBI:15378"/>
        <dbReference type="ChEBI" id="CHEBI:57783"/>
        <dbReference type="ChEBI" id="CHEBI:58349"/>
        <dbReference type="ChEBI" id="CHEBI:58421"/>
        <dbReference type="ChEBI" id="CHEBI:58453"/>
        <dbReference type="EC" id="1.1.1.193"/>
    </reaction>
</comment>
<evidence type="ECO:0000256" key="8">
    <source>
        <dbReference type="ARBA" id="ARBA00022833"/>
    </source>
</evidence>
<dbReference type="GO" id="GO:0008835">
    <property type="term" value="F:diaminohydroxyphosphoribosylaminopyrimidine deaminase activity"/>
    <property type="evidence" value="ECO:0007669"/>
    <property type="project" value="UniProtKB-EC"/>
</dbReference>
<evidence type="ECO:0000256" key="4">
    <source>
        <dbReference type="ARBA" id="ARBA00005259"/>
    </source>
</evidence>
<feature type="binding site" evidence="15">
    <location>
        <position position="69"/>
    </location>
    <ligand>
        <name>Zn(2+)</name>
        <dbReference type="ChEBI" id="CHEBI:29105"/>
        <note>catalytic</note>
    </ligand>
</feature>
<reference evidence="17 18" key="1">
    <citation type="submission" date="2018-08" db="EMBL/GenBank/DDBJ databases">
        <title>Parvularcula sp. SM1705, isolated from surface water of the South Sea China.</title>
        <authorList>
            <person name="Sun L."/>
        </authorList>
    </citation>
    <scope>NUCLEOTIDE SEQUENCE [LARGE SCALE GENOMIC DNA]</scope>
    <source>
        <strain evidence="17 18">SM1705</strain>
    </source>
</reference>
<dbReference type="InterPro" id="IPR016192">
    <property type="entry name" value="APOBEC/CMP_deaminase_Zn-bd"/>
</dbReference>
<proteinExistence type="inferred from homology"/>
<dbReference type="InterPro" id="IPR016193">
    <property type="entry name" value="Cytidine_deaminase-like"/>
</dbReference>
<evidence type="ECO:0000256" key="2">
    <source>
        <dbReference type="ARBA" id="ARBA00004882"/>
    </source>
</evidence>
<dbReference type="EC" id="1.1.1.193" evidence="12"/>
<evidence type="ECO:0000313" key="17">
    <source>
        <dbReference type="EMBL" id="RFB06431.1"/>
    </source>
</evidence>
<dbReference type="GO" id="GO:0008703">
    <property type="term" value="F:5-amino-6-(5-phosphoribosylamino)uracil reductase activity"/>
    <property type="evidence" value="ECO:0007669"/>
    <property type="project" value="UniProtKB-EC"/>
</dbReference>
<comment type="similarity">
    <text evidence="5 12">In the C-terminal section; belongs to the HTP reductase family.</text>
</comment>
<dbReference type="PROSITE" id="PS51747">
    <property type="entry name" value="CYT_DCMP_DEAMINASES_2"/>
    <property type="match status" value="1"/>
</dbReference>
<feature type="binding site" evidence="14">
    <location>
        <position position="192"/>
    </location>
    <ligand>
        <name>NADP(+)</name>
        <dbReference type="ChEBI" id="CHEBI:58349"/>
    </ligand>
</feature>
<evidence type="ECO:0000256" key="13">
    <source>
        <dbReference type="PIRSR" id="PIRSR006769-1"/>
    </source>
</evidence>
<evidence type="ECO:0000256" key="14">
    <source>
        <dbReference type="PIRSR" id="PIRSR006769-2"/>
    </source>
</evidence>
<dbReference type="Gene3D" id="3.40.430.10">
    <property type="entry name" value="Dihydrofolate Reductase, subunit A"/>
    <property type="match status" value="1"/>
</dbReference>
<dbReference type="AlphaFoldDB" id="A0A371RLY9"/>
<comment type="pathway">
    <text evidence="2 12">Cofactor biosynthesis; riboflavin biosynthesis; 5-amino-6-(D-ribitylamino)uracil from GTP: step 2/4.</text>
</comment>
<keyword evidence="18" id="KW-1185">Reference proteome</keyword>
<dbReference type="EMBL" id="QUQO01000001">
    <property type="protein sequence ID" value="RFB06431.1"/>
    <property type="molecule type" value="Genomic_DNA"/>
</dbReference>
<sequence length="363" mass="38121">MLRAVALAERAAGRTSPNPMVGCVIVKDGEVIGEGWHQGPGTPHAEPAALAEAGDAARGATAYVTLEPCNHYGNTPPCSEALIAAGVAEVVYAAADPNPLAAGGADRLRAAGIRVRHVLVPEADRLIRPWVHGLTASRPYVYAKLAMSLDGRTATKTGESKWITGPEARTHGHLLRQRTDAIIVGVETVLADDPGLDPRPEGVVPAPSLKIVMDSRLRTPAEAKLLSTPGDVLIFTTGTADWQAEDALREQGAEIIRIPSVNDRPSLSAALAHLKEIGCQSVMIEGGGTLLSSVFDDGLVDEVWAYIAPLILGGGRPAISGEGPDQLASAFTLADRQVEQLGTDLFIRGTLQRREEAVCSQAS</sequence>
<dbReference type="PANTHER" id="PTHR38011:SF7">
    <property type="entry name" value="2,5-DIAMINO-6-RIBOSYLAMINO-4(3H)-PYRIMIDINONE 5'-PHOSPHATE REDUCTASE"/>
    <property type="match status" value="1"/>
</dbReference>
<dbReference type="EC" id="3.5.4.26" evidence="12"/>
<evidence type="ECO:0000256" key="1">
    <source>
        <dbReference type="ARBA" id="ARBA00002151"/>
    </source>
</evidence>
<dbReference type="Gene3D" id="3.40.140.10">
    <property type="entry name" value="Cytidine Deaminase, domain 2"/>
    <property type="match status" value="1"/>
</dbReference>
<feature type="binding site" evidence="14">
    <location>
        <position position="215"/>
    </location>
    <ligand>
        <name>NADP(+)</name>
        <dbReference type="ChEBI" id="CHEBI:58349"/>
    </ligand>
</feature>
<evidence type="ECO:0000313" key="18">
    <source>
        <dbReference type="Proteomes" id="UP000264589"/>
    </source>
</evidence>
<dbReference type="SUPFAM" id="SSF53597">
    <property type="entry name" value="Dihydrofolate reductase-like"/>
    <property type="match status" value="1"/>
</dbReference>
<dbReference type="SUPFAM" id="SSF53927">
    <property type="entry name" value="Cytidine deaminase-like"/>
    <property type="match status" value="1"/>
</dbReference>
<comment type="function">
    <text evidence="1 12">Converts 2,5-diamino-6-(ribosylamino)-4(3h)-pyrimidinone 5'-phosphate into 5-amino-6-(ribosylamino)-2,4(1h,3h)-pyrimidinedione 5'-phosphate.</text>
</comment>
<feature type="binding site" evidence="14">
    <location>
        <position position="176"/>
    </location>
    <ligand>
        <name>substrate</name>
    </ligand>
</feature>
<dbReference type="GO" id="GO:0009231">
    <property type="term" value="P:riboflavin biosynthetic process"/>
    <property type="evidence" value="ECO:0007669"/>
    <property type="project" value="UniProtKB-UniPathway"/>
</dbReference>
<dbReference type="InterPro" id="IPR050765">
    <property type="entry name" value="Riboflavin_Biosynth_HTPR"/>
</dbReference>
<evidence type="ECO:0000256" key="7">
    <source>
        <dbReference type="ARBA" id="ARBA00022723"/>
    </source>
</evidence>
<dbReference type="InterPro" id="IPR024072">
    <property type="entry name" value="DHFR-like_dom_sf"/>
</dbReference>
<evidence type="ECO:0000256" key="6">
    <source>
        <dbReference type="ARBA" id="ARBA00022619"/>
    </source>
</evidence>
<evidence type="ECO:0000256" key="11">
    <source>
        <dbReference type="ARBA" id="ARBA00023268"/>
    </source>
</evidence>
<keyword evidence="10 12" id="KW-0560">Oxidoreductase</keyword>
<dbReference type="PANTHER" id="PTHR38011">
    <property type="entry name" value="DIHYDROFOLATE REDUCTASE FAMILY PROTEIN (AFU_ORTHOLOGUE AFUA_8G06820)"/>
    <property type="match status" value="1"/>
</dbReference>
<comment type="caution">
    <text evidence="17">The sequence shown here is derived from an EMBL/GenBank/DDBJ whole genome shotgun (WGS) entry which is preliminary data.</text>
</comment>
<evidence type="ECO:0000256" key="15">
    <source>
        <dbReference type="PIRSR" id="PIRSR006769-3"/>
    </source>
</evidence>
<gene>
    <name evidence="17" type="primary">ribD</name>
    <name evidence="17" type="ORF">DX908_10475</name>
</gene>
<dbReference type="Pfam" id="PF01872">
    <property type="entry name" value="RibD_C"/>
    <property type="match status" value="1"/>
</dbReference>
<dbReference type="GO" id="GO:0008270">
    <property type="term" value="F:zinc ion binding"/>
    <property type="evidence" value="ECO:0007669"/>
    <property type="project" value="InterPro"/>
</dbReference>
<dbReference type="InterPro" id="IPR004794">
    <property type="entry name" value="Eubact_RibD"/>
</dbReference>
<keyword evidence="11" id="KW-0511">Multifunctional enzyme</keyword>
<feature type="binding site" evidence="14">
    <location>
        <position position="199"/>
    </location>
    <ligand>
        <name>NADP(+)</name>
        <dbReference type="ChEBI" id="CHEBI:58349"/>
    </ligand>
</feature>
<feature type="binding site" evidence="15">
    <location>
        <position position="78"/>
    </location>
    <ligand>
        <name>Zn(2+)</name>
        <dbReference type="ChEBI" id="CHEBI:29105"/>
        <note>catalytic</note>
    </ligand>
</feature>
<feature type="binding site" evidence="14">
    <location>
        <position position="285"/>
    </location>
    <ligand>
        <name>substrate</name>
    </ligand>
</feature>
<evidence type="ECO:0000259" key="16">
    <source>
        <dbReference type="PROSITE" id="PS51747"/>
    </source>
</evidence>
<feature type="binding site" evidence="15">
    <location>
        <position position="44"/>
    </location>
    <ligand>
        <name>Zn(2+)</name>
        <dbReference type="ChEBI" id="CHEBI:29105"/>
        <note>catalytic</note>
    </ligand>
</feature>
<feature type="binding site" evidence="14">
    <location>
        <position position="196"/>
    </location>
    <ligand>
        <name>substrate</name>
    </ligand>
</feature>
<dbReference type="Proteomes" id="UP000264589">
    <property type="component" value="Unassembled WGS sequence"/>
</dbReference>
<evidence type="ECO:0000256" key="12">
    <source>
        <dbReference type="PIRNR" id="PIRNR006769"/>
    </source>
</evidence>
<keyword evidence="12 17" id="KW-0378">Hydrolase</keyword>
<dbReference type="UniPathway" id="UPA00275">
    <property type="reaction ID" value="UER00401"/>
</dbReference>
<feature type="binding site" evidence="14">
    <location>
        <position position="162"/>
    </location>
    <ligand>
        <name>NADP(+)</name>
        <dbReference type="ChEBI" id="CHEBI:58349"/>
    </ligand>
</feature>
<keyword evidence="9 12" id="KW-0521">NADP</keyword>
<evidence type="ECO:0000256" key="5">
    <source>
        <dbReference type="ARBA" id="ARBA00007417"/>
    </source>
</evidence>
<dbReference type="NCBIfam" id="TIGR00227">
    <property type="entry name" value="ribD_Cterm"/>
    <property type="match status" value="1"/>
</dbReference>
<keyword evidence="8 12" id="KW-0862">Zinc</keyword>
<dbReference type="InterPro" id="IPR002734">
    <property type="entry name" value="RibDG_C"/>
</dbReference>
<accession>A0A371RLY9</accession>
<dbReference type="InterPro" id="IPR011549">
    <property type="entry name" value="RibD_C"/>
</dbReference>
<dbReference type="Pfam" id="PF00383">
    <property type="entry name" value="dCMP_cyt_deam_1"/>
    <property type="match status" value="1"/>
</dbReference>
<keyword evidence="6 12" id="KW-0686">Riboflavin biosynthesis</keyword>
<comment type="catalytic activity">
    <reaction evidence="12">
        <text>2,5-diamino-6-hydroxy-4-(5-phosphoribosylamino)-pyrimidine + H2O + H(+) = 5-amino-6-(5-phospho-D-ribosylamino)uracil + NH4(+)</text>
        <dbReference type="Rhea" id="RHEA:21868"/>
        <dbReference type="ChEBI" id="CHEBI:15377"/>
        <dbReference type="ChEBI" id="CHEBI:15378"/>
        <dbReference type="ChEBI" id="CHEBI:28938"/>
        <dbReference type="ChEBI" id="CHEBI:58453"/>
        <dbReference type="ChEBI" id="CHEBI:58614"/>
        <dbReference type="EC" id="3.5.4.26"/>
    </reaction>
</comment>
<dbReference type="PIRSF" id="PIRSF006769">
    <property type="entry name" value="RibD"/>
    <property type="match status" value="1"/>
</dbReference>
<evidence type="ECO:0000256" key="3">
    <source>
        <dbReference type="ARBA" id="ARBA00004910"/>
    </source>
</evidence>
<dbReference type="InParanoid" id="A0A371RLY9"/>
<feature type="domain" description="CMP/dCMP-type deaminase" evidence="16">
    <location>
        <begin position="1"/>
        <end position="116"/>
    </location>
</feature>
<comment type="cofactor">
    <cofactor evidence="12 15">
        <name>Zn(2+)</name>
        <dbReference type="ChEBI" id="CHEBI:29105"/>
    </cofactor>
    <text evidence="12 15">Binds 1 zinc ion.</text>
</comment>
<keyword evidence="7 12" id="KW-0479">Metal-binding</keyword>
<comment type="similarity">
    <text evidence="4 12">In the N-terminal section; belongs to the cytidine and deoxycytidylate deaminase family.</text>
</comment>
<dbReference type="InterPro" id="IPR002125">
    <property type="entry name" value="CMP_dCMP_dom"/>
</dbReference>